<evidence type="ECO:0000313" key="3">
    <source>
        <dbReference type="Proteomes" id="UP000800035"/>
    </source>
</evidence>
<feature type="compositionally biased region" description="Low complexity" evidence="1">
    <location>
        <begin position="58"/>
        <end position="80"/>
    </location>
</feature>
<evidence type="ECO:0000256" key="1">
    <source>
        <dbReference type="SAM" id="MobiDB-lite"/>
    </source>
</evidence>
<dbReference type="SUPFAM" id="SSF53448">
    <property type="entry name" value="Nucleotide-diphospho-sugar transferases"/>
    <property type="match status" value="1"/>
</dbReference>
<protein>
    <submittedName>
        <fullName evidence="2">Nucleotide-diphospho-sugar transferase</fullName>
    </submittedName>
</protein>
<evidence type="ECO:0000313" key="2">
    <source>
        <dbReference type="EMBL" id="KAF1961544.1"/>
    </source>
</evidence>
<dbReference type="Proteomes" id="UP000800035">
    <property type="component" value="Unassembled WGS sequence"/>
</dbReference>
<dbReference type="Pfam" id="PF01501">
    <property type="entry name" value="Glyco_transf_8"/>
    <property type="match status" value="1"/>
</dbReference>
<dbReference type="Gene3D" id="3.90.550.10">
    <property type="entry name" value="Spore Coat Polysaccharide Biosynthesis Protein SpsA, Chain A"/>
    <property type="match status" value="1"/>
</dbReference>
<feature type="region of interest" description="Disordered" evidence="1">
    <location>
        <begin position="39"/>
        <end position="80"/>
    </location>
</feature>
<proteinExistence type="predicted"/>
<keyword evidence="2" id="KW-0808">Transferase</keyword>
<organism evidence="2 3">
    <name type="scientific">Byssothecium circinans</name>
    <dbReference type="NCBI Taxonomy" id="147558"/>
    <lineage>
        <taxon>Eukaryota</taxon>
        <taxon>Fungi</taxon>
        <taxon>Dikarya</taxon>
        <taxon>Ascomycota</taxon>
        <taxon>Pezizomycotina</taxon>
        <taxon>Dothideomycetes</taxon>
        <taxon>Pleosporomycetidae</taxon>
        <taxon>Pleosporales</taxon>
        <taxon>Massarineae</taxon>
        <taxon>Massarinaceae</taxon>
        <taxon>Byssothecium</taxon>
    </lineage>
</organism>
<dbReference type="AlphaFoldDB" id="A0A6A5UA13"/>
<dbReference type="EMBL" id="ML976981">
    <property type="protein sequence ID" value="KAF1961544.1"/>
    <property type="molecule type" value="Genomic_DNA"/>
</dbReference>
<accession>A0A6A5UA13</accession>
<dbReference type="OrthoDB" id="2014201at2759"/>
<name>A0A6A5UA13_9PLEO</name>
<reference evidence="2" key="1">
    <citation type="journal article" date="2020" name="Stud. Mycol.">
        <title>101 Dothideomycetes genomes: a test case for predicting lifestyles and emergence of pathogens.</title>
        <authorList>
            <person name="Haridas S."/>
            <person name="Albert R."/>
            <person name="Binder M."/>
            <person name="Bloem J."/>
            <person name="Labutti K."/>
            <person name="Salamov A."/>
            <person name="Andreopoulos B."/>
            <person name="Baker S."/>
            <person name="Barry K."/>
            <person name="Bills G."/>
            <person name="Bluhm B."/>
            <person name="Cannon C."/>
            <person name="Castanera R."/>
            <person name="Culley D."/>
            <person name="Daum C."/>
            <person name="Ezra D."/>
            <person name="Gonzalez J."/>
            <person name="Henrissat B."/>
            <person name="Kuo A."/>
            <person name="Liang C."/>
            <person name="Lipzen A."/>
            <person name="Lutzoni F."/>
            <person name="Magnuson J."/>
            <person name="Mondo S."/>
            <person name="Nolan M."/>
            <person name="Ohm R."/>
            <person name="Pangilinan J."/>
            <person name="Park H.-J."/>
            <person name="Ramirez L."/>
            <person name="Alfaro M."/>
            <person name="Sun H."/>
            <person name="Tritt A."/>
            <person name="Yoshinaga Y."/>
            <person name="Zwiers L.-H."/>
            <person name="Turgeon B."/>
            <person name="Goodwin S."/>
            <person name="Spatafora J."/>
            <person name="Crous P."/>
            <person name="Grigoriev I."/>
        </authorList>
    </citation>
    <scope>NUCLEOTIDE SEQUENCE</scope>
    <source>
        <strain evidence="2">CBS 675.92</strain>
    </source>
</reference>
<gene>
    <name evidence="2" type="ORF">CC80DRAFT_488790</name>
</gene>
<keyword evidence="3" id="KW-1185">Reference proteome</keyword>
<dbReference type="GO" id="GO:0016757">
    <property type="term" value="F:glycosyltransferase activity"/>
    <property type="evidence" value="ECO:0007669"/>
    <property type="project" value="InterPro"/>
</dbReference>
<dbReference type="InterPro" id="IPR050587">
    <property type="entry name" value="GNT1/Glycosyltrans_8"/>
</dbReference>
<sequence>MVAFAQKRGIIAAVAATILTTLLMLTLVGPSVPYPRINIGGKTSDEHKKKPSWGTAVHNPKPASSHSSSTQPSSATQPNPSEEKLAIVTFLSGTLDKEDNWEDDEYFSATRLLAWQLLHSPATKIRRQNLDFYVIVTPSVSKSRRERLEKDGAKLWPVEFLYAEWLRGTDHEMRWDDLMGKLRVWEMVEYSRVLLLDGDIILREPLDGIFDDPGTKFQVTNRSSAVKFPLPKGEELPELPDQYMLGGTHETIGPVHEFPPTFENNGLQKYGYFNAGFFLLAPNLQLFDYYCRLMNTKDGFDPRYMEQNLLNRIHAWDGALPWKLIDVKWNMVAVNDADLDGGVKSMHQKWFVEPTSHSQRVRDISMKARWEMQGWYDAMDQARELEEKSRAS</sequence>
<dbReference type="InterPro" id="IPR029044">
    <property type="entry name" value="Nucleotide-diphossugar_trans"/>
</dbReference>
<dbReference type="InterPro" id="IPR002495">
    <property type="entry name" value="Glyco_trans_8"/>
</dbReference>
<dbReference type="PANTHER" id="PTHR11183">
    <property type="entry name" value="GLYCOGENIN SUBFAMILY MEMBER"/>
    <property type="match status" value="1"/>
</dbReference>